<feature type="domain" description="Toprim" evidence="7">
    <location>
        <begin position="192"/>
        <end position="280"/>
    </location>
</feature>
<reference evidence="9" key="1">
    <citation type="submission" date="2020-01" db="EMBL/GenBank/DDBJ databases">
        <authorList>
            <person name="Rat A."/>
        </authorList>
    </citation>
    <scope>NUCLEOTIDE SEQUENCE</scope>
    <source>
        <strain evidence="9">LMG 31228</strain>
    </source>
</reference>
<keyword evidence="6" id="KW-0804">Transcription</keyword>
<accession>A0A9X9XET4</accession>
<sequence length="288" mass="30077">MNATDIAQALHLKRAGRDWRGDCPACGYRGTFSVTTKDGRTLWRCASCQDRGGVTAVVRGVIGGNWTPPAPPLASGPDNAGRTRAALALWDEAVPLPGTLAAMYLAARGLPGEASTALRYHPALRHPHETASFPCLVALVVSTETGEPVAIHRTYLRRDGSGKAAVEPAKASKGPTAGGAIMLSAPMPGAPLVIGEGIESSLSAGRLMSAPAWAAIAAGNLSRIMPPAAPSEIVIAADADEAGQREAWTAARIWQAQGRRVRVATPDNPGEDFNDLWRARMAREAPNG</sequence>
<gene>
    <name evidence="9" type="ORF">GXW74_17145</name>
</gene>
<dbReference type="InterPro" id="IPR055570">
    <property type="entry name" value="DUF7146"/>
</dbReference>
<keyword evidence="10" id="KW-1185">Reference proteome</keyword>
<name>A0A9X9XET4_9PROT</name>
<dbReference type="GO" id="GO:0016779">
    <property type="term" value="F:nucleotidyltransferase activity"/>
    <property type="evidence" value="ECO:0007669"/>
    <property type="project" value="UniProtKB-KW"/>
</dbReference>
<dbReference type="RefSeq" id="WP_211847756.1">
    <property type="nucleotide sequence ID" value="NZ_JAAEDL010000017.1"/>
</dbReference>
<evidence type="ECO:0000256" key="6">
    <source>
        <dbReference type="ARBA" id="ARBA00023163"/>
    </source>
</evidence>
<dbReference type="GO" id="GO:0008270">
    <property type="term" value="F:zinc ion binding"/>
    <property type="evidence" value="ECO:0007669"/>
    <property type="project" value="InterPro"/>
</dbReference>
<dbReference type="Pfam" id="PF23639">
    <property type="entry name" value="DUF7146"/>
    <property type="match status" value="1"/>
</dbReference>
<feature type="domain" description="DUF7146" evidence="8">
    <location>
        <begin position="81"/>
        <end position="182"/>
    </location>
</feature>
<evidence type="ECO:0000256" key="1">
    <source>
        <dbReference type="ARBA" id="ARBA00022478"/>
    </source>
</evidence>
<evidence type="ECO:0000256" key="2">
    <source>
        <dbReference type="ARBA" id="ARBA00022515"/>
    </source>
</evidence>
<evidence type="ECO:0000256" key="4">
    <source>
        <dbReference type="ARBA" id="ARBA00022695"/>
    </source>
</evidence>
<dbReference type="EMBL" id="JAAEDL010000017">
    <property type="protein sequence ID" value="MBR0682220.1"/>
    <property type="molecule type" value="Genomic_DNA"/>
</dbReference>
<dbReference type="InterPro" id="IPR006171">
    <property type="entry name" value="TOPRIM_dom"/>
</dbReference>
<keyword evidence="4" id="KW-0548">Nucleotidyltransferase</keyword>
<comment type="caution">
    <text evidence="9">The sequence shown here is derived from an EMBL/GenBank/DDBJ whole genome shotgun (WGS) entry which is preliminary data.</text>
</comment>
<dbReference type="Gene3D" id="3.90.580.10">
    <property type="entry name" value="Zinc finger, CHC2-type domain"/>
    <property type="match status" value="1"/>
</dbReference>
<evidence type="ECO:0000259" key="7">
    <source>
        <dbReference type="Pfam" id="PF13362"/>
    </source>
</evidence>
<dbReference type="AlphaFoldDB" id="A0A9X9XET4"/>
<evidence type="ECO:0000256" key="3">
    <source>
        <dbReference type="ARBA" id="ARBA00022679"/>
    </source>
</evidence>
<reference evidence="9" key="2">
    <citation type="journal article" date="2021" name="Syst. Appl. Microbiol.">
        <title>Roseomonas hellenica sp. nov., isolated from roots of wild-growing Alkanna tinctoria.</title>
        <authorList>
            <person name="Rat A."/>
            <person name="Naranjo H.D."/>
            <person name="Lebbe L."/>
            <person name="Cnockaert M."/>
            <person name="Krigas N."/>
            <person name="Grigoriadou K."/>
            <person name="Maloupa E."/>
            <person name="Willems A."/>
        </authorList>
    </citation>
    <scope>NUCLEOTIDE SEQUENCE</scope>
    <source>
        <strain evidence="9">LMG 31228</strain>
    </source>
</reference>
<protein>
    <submittedName>
        <fullName evidence="9">Virulence-associated protein E</fullName>
    </submittedName>
</protein>
<dbReference type="GO" id="GO:0003677">
    <property type="term" value="F:DNA binding"/>
    <property type="evidence" value="ECO:0007669"/>
    <property type="project" value="InterPro"/>
</dbReference>
<dbReference type="GO" id="GO:1990077">
    <property type="term" value="C:primosome complex"/>
    <property type="evidence" value="ECO:0007669"/>
    <property type="project" value="UniProtKB-KW"/>
</dbReference>
<proteinExistence type="predicted"/>
<keyword evidence="5" id="KW-0235">DNA replication</keyword>
<dbReference type="Gene3D" id="3.40.1360.10">
    <property type="match status" value="1"/>
</dbReference>
<keyword evidence="2" id="KW-0639">Primosome</keyword>
<keyword evidence="1" id="KW-0240">DNA-directed RNA polymerase</keyword>
<dbReference type="InterPro" id="IPR036977">
    <property type="entry name" value="DNA_primase_Znf_CHC2"/>
</dbReference>
<evidence type="ECO:0000259" key="8">
    <source>
        <dbReference type="Pfam" id="PF23639"/>
    </source>
</evidence>
<evidence type="ECO:0000313" key="10">
    <source>
        <dbReference type="Proteomes" id="UP001138709"/>
    </source>
</evidence>
<dbReference type="GO" id="GO:0006269">
    <property type="term" value="P:DNA replication, synthesis of primer"/>
    <property type="evidence" value="ECO:0007669"/>
    <property type="project" value="UniProtKB-KW"/>
</dbReference>
<keyword evidence="3" id="KW-0808">Transferase</keyword>
<organism evidence="9 10">
    <name type="scientific">Neoroseomonas eburnea</name>
    <dbReference type="NCBI Taxonomy" id="1346889"/>
    <lineage>
        <taxon>Bacteria</taxon>
        <taxon>Pseudomonadati</taxon>
        <taxon>Pseudomonadota</taxon>
        <taxon>Alphaproteobacteria</taxon>
        <taxon>Acetobacterales</taxon>
        <taxon>Acetobacteraceae</taxon>
        <taxon>Neoroseomonas</taxon>
    </lineage>
</organism>
<dbReference type="GO" id="GO:0000428">
    <property type="term" value="C:DNA-directed RNA polymerase complex"/>
    <property type="evidence" value="ECO:0007669"/>
    <property type="project" value="UniProtKB-KW"/>
</dbReference>
<evidence type="ECO:0000313" key="9">
    <source>
        <dbReference type="EMBL" id="MBR0682220.1"/>
    </source>
</evidence>
<dbReference type="SUPFAM" id="SSF57783">
    <property type="entry name" value="Zinc beta-ribbon"/>
    <property type="match status" value="1"/>
</dbReference>
<dbReference type="Proteomes" id="UP001138709">
    <property type="component" value="Unassembled WGS sequence"/>
</dbReference>
<evidence type="ECO:0000256" key="5">
    <source>
        <dbReference type="ARBA" id="ARBA00022705"/>
    </source>
</evidence>
<dbReference type="Pfam" id="PF13362">
    <property type="entry name" value="Toprim_3"/>
    <property type="match status" value="1"/>
</dbReference>